<comment type="caution">
    <text evidence="1">The sequence shown here is derived from an EMBL/GenBank/DDBJ whole genome shotgun (WGS) entry which is preliminary data.</text>
</comment>
<proteinExistence type="predicted"/>
<accession>A0A1F4UA60</accession>
<evidence type="ECO:0000313" key="1">
    <source>
        <dbReference type="EMBL" id="OGC41825.1"/>
    </source>
</evidence>
<name>A0A1F4UA60_UNCW3</name>
<gene>
    <name evidence="1" type="ORF">A2Y85_07150</name>
</gene>
<organism evidence="1 2">
    <name type="scientific">candidate division WOR-3 bacterium RBG_13_43_14</name>
    <dbReference type="NCBI Taxonomy" id="1802590"/>
    <lineage>
        <taxon>Bacteria</taxon>
        <taxon>Bacteria division WOR-3</taxon>
    </lineage>
</organism>
<dbReference type="EMBL" id="MEUM01000093">
    <property type="protein sequence ID" value="OGC41825.1"/>
    <property type="molecule type" value="Genomic_DNA"/>
</dbReference>
<reference evidence="1 2" key="1">
    <citation type="journal article" date="2016" name="Nat. Commun.">
        <title>Thousands of microbial genomes shed light on interconnected biogeochemical processes in an aquifer system.</title>
        <authorList>
            <person name="Anantharaman K."/>
            <person name="Brown C.T."/>
            <person name="Hug L.A."/>
            <person name="Sharon I."/>
            <person name="Castelle C.J."/>
            <person name="Probst A.J."/>
            <person name="Thomas B.C."/>
            <person name="Singh A."/>
            <person name="Wilkins M.J."/>
            <person name="Karaoz U."/>
            <person name="Brodie E.L."/>
            <person name="Williams K.H."/>
            <person name="Hubbard S.S."/>
            <person name="Banfield J.F."/>
        </authorList>
    </citation>
    <scope>NUCLEOTIDE SEQUENCE [LARGE SCALE GENOMIC DNA]</scope>
</reference>
<dbReference type="AlphaFoldDB" id="A0A1F4UA60"/>
<protein>
    <submittedName>
        <fullName evidence="1">Uncharacterized protein</fullName>
    </submittedName>
</protein>
<sequence>MDDRILLTKYYEFLSCLKEEIKSNAEFIFNEPKESQTFVQLIEQGRFYYAIRSISKIIEQARSSLIIIDRYYDDGILDLIPQRDELKEIKLLTDKVSNRFKKFAEAFNKESKNLYVRAANAFHDRYIITDINQFWYLGSSIDKHLGSKYTIFMLISEPLLQRAILEAFELEWQKANEVIKPNNLNTQ</sequence>
<evidence type="ECO:0000313" key="2">
    <source>
        <dbReference type="Proteomes" id="UP000177025"/>
    </source>
</evidence>
<dbReference type="Proteomes" id="UP000177025">
    <property type="component" value="Unassembled WGS sequence"/>
</dbReference>